<dbReference type="PANTHER" id="PTHR10689">
    <property type="entry name" value="MICROSOMAL GLUTATHIONE S-TRANSFERASE 1"/>
    <property type="match status" value="1"/>
</dbReference>
<keyword evidence="9" id="KW-0256">Endoplasmic reticulum</keyword>
<dbReference type="GO" id="GO:0004364">
    <property type="term" value="F:glutathione transferase activity"/>
    <property type="evidence" value="ECO:0007669"/>
    <property type="project" value="UniProtKB-EC"/>
</dbReference>
<evidence type="ECO:0000256" key="15">
    <source>
        <dbReference type="ARBA" id="ARBA00039397"/>
    </source>
</evidence>
<keyword evidence="10 17" id="KW-1133">Transmembrane helix</keyword>
<feature type="transmembrane region" description="Helical" evidence="17">
    <location>
        <begin position="80"/>
        <end position="98"/>
    </location>
</feature>
<evidence type="ECO:0000313" key="18">
    <source>
        <dbReference type="EMBL" id="JAG34310.1"/>
    </source>
</evidence>
<dbReference type="GO" id="GO:0005789">
    <property type="term" value="C:endoplasmic reticulum membrane"/>
    <property type="evidence" value="ECO:0007669"/>
    <property type="project" value="UniProtKB-SubCell"/>
</dbReference>
<evidence type="ECO:0000256" key="2">
    <source>
        <dbReference type="ARBA" id="ARBA00004294"/>
    </source>
</evidence>
<comment type="catalytic activity">
    <reaction evidence="16">
        <text>RX + glutathione = an S-substituted glutathione + a halide anion + H(+)</text>
        <dbReference type="Rhea" id="RHEA:16437"/>
        <dbReference type="ChEBI" id="CHEBI:15378"/>
        <dbReference type="ChEBI" id="CHEBI:16042"/>
        <dbReference type="ChEBI" id="CHEBI:17792"/>
        <dbReference type="ChEBI" id="CHEBI:57925"/>
        <dbReference type="ChEBI" id="CHEBI:90779"/>
        <dbReference type="EC" id="2.5.1.18"/>
    </reaction>
    <physiologicalReaction direction="left-to-right" evidence="16">
        <dbReference type="Rhea" id="RHEA:16438"/>
    </physiologicalReaction>
</comment>
<dbReference type="GO" id="GO:0005741">
    <property type="term" value="C:mitochondrial outer membrane"/>
    <property type="evidence" value="ECO:0007669"/>
    <property type="project" value="UniProtKB-SubCell"/>
</dbReference>
<dbReference type="FunFam" id="1.20.120.550:FF:000002">
    <property type="entry name" value="Microsomal glutathione S-transferase 1"/>
    <property type="match status" value="1"/>
</dbReference>
<name>A0A0A9YXL8_LYGHE</name>
<dbReference type="AlphaFoldDB" id="A0A0A9YXL8"/>
<keyword evidence="12" id="KW-0496">Mitochondrion</keyword>
<evidence type="ECO:0000256" key="13">
    <source>
        <dbReference type="ARBA" id="ARBA00023136"/>
    </source>
</evidence>
<accession>A0A0A9YXL8</accession>
<evidence type="ECO:0000256" key="12">
    <source>
        <dbReference type="ARBA" id="ARBA00023128"/>
    </source>
</evidence>
<dbReference type="InterPro" id="IPR040162">
    <property type="entry name" value="MGST1-like"/>
</dbReference>
<feature type="transmembrane region" description="Helical" evidence="17">
    <location>
        <begin position="17"/>
        <end position="36"/>
    </location>
</feature>
<evidence type="ECO:0000256" key="17">
    <source>
        <dbReference type="SAM" id="Phobius"/>
    </source>
</evidence>
<evidence type="ECO:0000256" key="4">
    <source>
        <dbReference type="ARBA" id="ARBA00010459"/>
    </source>
</evidence>
<dbReference type="EC" id="2.5.1.18" evidence="5"/>
<dbReference type="EMBL" id="GBHO01009293">
    <property type="protein sequence ID" value="JAG34311.1"/>
    <property type="molecule type" value="Transcribed_RNA"/>
</dbReference>
<evidence type="ECO:0000256" key="8">
    <source>
        <dbReference type="ARBA" id="ARBA00022787"/>
    </source>
</evidence>
<evidence type="ECO:0000256" key="3">
    <source>
        <dbReference type="ARBA" id="ARBA00004477"/>
    </source>
</evidence>
<evidence type="ECO:0000256" key="7">
    <source>
        <dbReference type="ARBA" id="ARBA00022692"/>
    </source>
</evidence>
<dbReference type="Pfam" id="PF01124">
    <property type="entry name" value="MAPEG"/>
    <property type="match status" value="1"/>
</dbReference>
<sequence>MSLTNILTLENPVFKSYLFYSCILVLKVLLMAPLTARYRFAKKVFSNPEDYFLGPKPKTLRTDDDVERVRRAHLNDLENIPFFFVSAFAYVLTGPNPWLANTLFRSYTLARIAHTLVYAVVVVPQPARAIAFFIGIGIKTYMSVVAIKAFF</sequence>
<keyword evidence="11" id="KW-0007">Acetylation</keyword>
<proteinExistence type="inferred from homology"/>
<reference evidence="18" key="2">
    <citation type="submission" date="2014-07" db="EMBL/GenBank/DDBJ databases">
        <authorList>
            <person name="Hull J."/>
        </authorList>
    </citation>
    <scope>NUCLEOTIDE SEQUENCE</scope>
</reference>
<dbReference type="InterPro" id="IPR001129">
    <property type="entry name" value="Membr-assoc_MAPEG"/>
</dbReference>
<gene>
    <name evidence="18" type="primary">MGST1_2</name>
    <name evidence="19" type="synonym">MGST1_1</name>
    <name evidence="20" type="synonym">MGST1_3</name>
    <name evidence="20" type="ORF">CM83_31327</name>
    <name evidence="18" type="ORF">CM83_31328</name>
    <name evidence="19" type="ORF">CM83_31329</name>
</gene>
<evidence type="ECO:0000256" key="1">
    <source>
        <dbReference type="ARBA" id="ARBA00003701"/>
    </source>
</evidence>
<dbReference type="PANTHER" id="PTHR10689:SF6">
    <property type="entry name" value="MICROSOMAL GLUTATHIONE S-TRANSFERASE 1"/>
    <property type="match status" value="1"/>
</dbReference>
<evidence type="ECO:0000256" key="14">
    <source>
        <dbReference type="ARBA" id="ARBA00038540"/>
    </source>
</evidence>
<evidence type="ECO:0000256" key="9">
    <source>
        <dbReference type="ARBA" id="ARBA00022824"/>
    </source>
</evidence>
<evidence type="ECO:0000256" key="11">
    <source>
        <dbReference type="ARBA" id="ARBA00022990"/>
    </source>
</evidence>
<evidence type="ECO:0000256" key="6">
    <source>
        <dbReference type="ARBA" id="ARBA00022679"/>
    </source>
</evidence>
<keyword evidence="7 17" id="KW-0812">Transmembrane</keyword>
<dbReference type="Gene3D" id="1.20.120.550">
    <property type="entry name" value="Membrane associated eicosanoid/glutathione metabolism-like domain"/>
    <property type="match status" value="1"/>
</dbReference>
<organism evidence="18">
    <name type="scientific">Lygus hesperus</name>
    <name type="common">Western plant bug</name>
    <dbReference type="NCBI Taxonomy" id="30085"/>
    <lineage>
        <taxon>Eukaryota</taxon>
        <taxon>Metazoa</taxon>
        <taxon>Ecdysozoa</taxon>
        <taxon>Arthropoda</taxon>
        <taxon>Hexapoda</taxon>
        <taxon>Insecta</taxon>
        <taxon>Pterygota</taxon>
        <taxon>Neoptera</taxon>
        <taxon>Paraneoptera</taxon>
        <taxon>Hemiptera</taxon>
        <taxon>Heteroptera</taxon>
        <taxon>Panheteroptera</taxon>
        <taxon>Cimicomorpha</taxon>
        <taxon>Miridae</taxon>
        <taxon>Mirini</taxon>
        <taxon>Lygus</taxon>
    </lineage>
</organism>
<comment type="subunit">
    <text evidence="14">Homotrimer; The trimer binds only one molecule of glutathione.</text>
</comment>
<evidence type="ECO:0000313" key="20">
    <source>
        <dbReference type="EMBL" id="JAG34312.1"/>
    </source>
</evidence>
<comment type="function">
    <text evidence="1">Conjugation of reduced glutathione to a wide number of exogenous and endogenous hydrophobic electrophiles.</text>
</comment>
<protein>
    <recommendedName>
        <fullName evidence="15">Microsomal glutathione S-transferase 1</fullName>
        <ecNumber evidence="5">2.5.1.18</ecNumber>
    </recommendedName>
</protein>
<evidence type="ECO:0000313" key="19">
    <source>
        <dbReference type="EMBL" id="JAG34311.1"/>
    </source>
</evidence>
<comment type="subcellular location">
    <subcellularLocation>
        <location evidence="3">Endoplasmic reticulum membrane</location>
        <topology evidence="3">Multi-pass membrane protein</topology>
    </subcellularLocation>
    <subcellularLocation>
        <location evidence="2">Mitochondrion outer membrane</location>
    </subcellularLocation>
</comment>
<evidence type="ECO:0000256" key="5">
    <source>
        <dbReference type="ARBA" id="ARBA00012452"/>
    </source>
</evidence>
<keyword evidence="8" id="KW-1000">Mitochondrion outer membrane</keyword>
<dbReference type="InterPro" id="IPR023352">
    <property type="entry name" value="MAPEG-like_dom_sf"/>
</dbReference>
<keyword evidence="6 18" id="KW-0808">Transferase</keyword>
<dbReference type="SUPFAM" id="SSF161084">
    <property type="entry name" value="MAPEG domain-like"/>
    <property type="match status" value="1"/>
</dbReference>
<evidence type="ECO:0000256" key="16">
    <source>
        <dbReference type="ARBA" id="ARBA00049385"/>
    </source>
</evidence>
<reference evidence="18" key="1">
    <citation type="journal article" date="2014" name="PLoS ONE">
        <title>Transcriptome-Based Identification of ABC Transporters in the Western Tarnished Plant Bug Lygus hesperus.</title>
        <authorList>
            <person name="Hull J.J."/>
            <person name="Chaney K."/>
            <person name="Geib S.M."/>
            <person name="Fabrick J.A."/>
            <person name="Brent C.S."/>
            <person name="Walsh D."/>
            <person name="Lavine L.C."/>
        </authorList>
    </citation>
    <scope>NUCLEOTIDE SEQUENCE</scope>
</reference>
<evidence type="ECO:0000256" key="10">
    <source>
        <dbReference type="ARBA" id="ARBA00022989"/>
    </source>
</evidence>
<dbReference type="EMBL" id="GBHO01009292">
    <property type="protein sequence ID" value="JAG34312.1"/>
    <property type="molecule type" value="Transcribed_RNA"/>
</dbReference>
<dbReference type="EMBL" id="GBHO01009294">
    <property type="protein sequence ID" value="JAG34310.1"/>
    <property type="molecule type" value="Transcribed_RNA"/>
</dbReference>
<comment type="similarity">
    <text evidence="4">Belongs to the MAPEG family.</text>
</comment>
<keyword evidence="13 17" id="KW-0472">Membrane</keyword>